<protein>
    <recommendedName>
        <fullName evidence="4">Secreted protein</fullName>
    </recommendedName>
</protein>
<organism evidence="2 3">
    <name type="scientific">Ophiocordyceps australis</name>
    <dbReference type="NCBI Taxonomy" id="1399860"/>
    <lineage>
        <taxon>Eukaryota</taxon>
        <taxon>Fungi</taxon>
        <taxon>Dikarya</taxon>
        <taxon>Ascomycota</taxon>
        <taxon>Pezizomycotina</taxon>
        <taxon>Sordariomycetes</taxon>
        <taxon>Hypocreomycetidae</taxon>
        <taxon>Hypocreales</taxon>
        <taxon>Ophiocordycipitaceae</taxon>
        <taxon>Ophiocordyceps</taxon>
    </lineage>
</organism>
<evidence type="ECO:0008006" key="4">
    <source>
        <dbReference type="Google" id="ProtNLM"/>
    </source>
</evidence>
<feature type="signal peptide" evidence="1">
    <location>
        <begin position="1"/>
        <end position="25"/>
    </location>
</feature>
<dbReference type="Proteomes" id="UP000224854">
    <property type="component" value="Unassembled WGS sequence"/>
</dbReference>
<feature type="chain" id="PRO_5013129771" description="Secreted protein" evidence="1">
    <location>
        <begin position="26"/>
        <end position="192"/>
    </location>
</feature>
<reference evidence="2 3" key="1">
    <citation type="submission" date="2017-06" db="EMBL/GenBank/DDBJ databases">
        <title>Ant-infecting Ophiocordyceps genomes reveal a high diversity of potential behavioral manipulation genes and a possible major role for enterotoxins.</title>
        <authorList>
            <person name="De Bekker C."/>
            <person name="Evans H.C."/>
            <person name="Brachmann A."/>
            <person name="Hughes D.P."/>
        </authorList>
    </citation>
    <scope>NUCLEOTIDE SEQUENCE [LARGE SCALE GENOMIC DNA]</scope>
    <source>
        <strain evidence="2 3">1348a</strain>
    </source>
</reference>
<accession>A0A2C5YNV0</accession>
<dbReference type="EMBL" id="NJEU01001096">
    <property type="protein sequence ID" value="PHH68601.1"/>
    <property type="molecule type" value="Genomic_DNA"/>
</dbReference>
<evidence type="ECO:0000256" key="1">
    <source>
        <dbReference type="SAM" id="SignalP"/>
    </source>
</evidence>
<evidence type="ECO:0000313" key="2">
    <source>
        <dbReference type="EMBL" id="PHH68601.1"/>
    </source>
</evidence>
<keyword evidence="1" id="KW-0732">Signal</keyword>
<sequence>MPTTPCSALLLFHAMLCSSSTPCSALLLFHAMPIHPSFTLPYASALLPRLRRVSPASRVCRPTCLTSTNAPDIQRPTSLGIYTPTHPLGLTGPAHDVQAAKSSVCDSCNAPSARHHQPSALPFAWMHALASLSAELQVCPRLLHFFFSPPLLTSWSKLNRISRRALACPPSFALSCCSRSFVLGPPLLTVFD</sequence>
<evidence type="ECO:0000313" key="3">
    <source>
        <dbReference type="Proteomes" id="UP000224854"/>
    </source>
</evidence>
<dbReference type="AlphaFoldDB" id="A0A2C5YNV0"/>
<proteinExistence type="predicted"/>
<keyword evidence="3" id="KW-1185">Reference proteome</keyword>
<name>A0A2C5YNV0_9HYPO</name>
<comment type="caution">
    <text evidence="2">The sequence shown here is derived from an EMBL/GenBank/DDBJ whole genome shotgun (WGS) entry which is preliminary data.</text>
</comment>
<gene>
    <name evidence="2" type="ORF">CDD82_415</name>
</gene>